<evidence type="ECO:0000313" key="2">
    <source>
        <dbReference type="Proteomes" id="UP001652461"/>
    </source>
</evidence>
<organism evidence="1 2">
    <name type="scientific">Laedolimicola ammoniilytica</name>
    <dbReference type="NCBI Taxonomy" id="2981771"/>
    <lineage>
        <taxon>Bacteria</taxon>
        <taxon>Bacillati</taxon>
        <taxon>Bacillota</taxon>
        <taxon>Clostridia</taxon>
        <taxon>Lachnospirales</taxon>
        <taxon>Lachnospiraceae</taxon>
        <taxon>Laedolimicola</taxon>
    </lineage>
</organism>
<dbReference type="EMBL" id="JAOQKC010000002">
    <property type="protein sequence ID" value="MCU6695683.1"/>
    <property type="molecule type" value="Genomic_DNA"/>
</dbReference>
<comment type="caution">
    <text evidence="1">The sequence shown here is derived from an EMBL/GenBank/DDBJ whole genome shotgun (WGS) entry which is preliminary data.</text>
</comment>
<dbReference type="RefSeq" id="WP_158361766.1">
    <property type="nucleotide sequence ID" value="NZ_JAOQKC010000002.1"/>
</dbReference>
<name>A0ABT2RTP5_9FIRM</name>
<evidence type="ECO:0000313" key="1">
    <source>
        <dbReference type="EMBL" id="MCU6695683.1"/>
    </source>
</evidence>
<keyword evidence="2" id="KW-1185">Reference proteome</keyword>
<sequence length="309" mass="36494">MKLLNAEIQRDPSIRSTALALSTYLTQKWALEHNITTGLSDKECPEGIAEMIDLNRILSEILDEKDVLMNLKYRRLQFANTRKITDLVEKAVNHLQYIPENGYRYHHIISGLHIYPGKYGENGPSFYEVKTHYIAAVKMLSIQYGERFDYLFSRILYSRRSLDEETEELFHNTEALMKCYCTILWRYGEDGTLFKAIRNCRTTEELLEFGHRFADLDCERSILEYMILIRNAIEQVKYFPKNGELYYELLNIQTELILNQITLDTVLKKRLHLSRASYFKQRRKAYDVLSIVLWGYSTRTMISYLTTKD</sequence>
<reference evidence="1 2" key="1">
    <citation type="journal article" date="2021" name="ISME Commun">
        <title>Automated analysis of genomic sequences facilitates high-throughput and comprehensive description of bacteria.</title>
        <authorList>
            <person name="Hitch T.C.A."/>
        </authorList>
    </citation>
    <scope>NUCLEOTIDE SEQUENCE [LARGE SCALE GENOMIC DNA]</scope>
    <source>
        <strain evidence="1 2">Sanger_04</strain>
    </source>
</reference>
<dbReference type="Proteomes" id="UP001652461">
    <property type="component" value="Unassembled WGS sequence"/>
</dbReference>
<protein>
    <submittedName>
        <fullName evidence="1">Uncharacterized protein</fullName>
    </submittedName>
</protein>
<proteinExistence type="predicted"/>
<accession>A0ABT2RTP5</accession>
<gene>
    <name evidence="1" type="ORF">OCV63_02065</name>
</gene>